<evidence type="ECO:0000313" key="2">
    <source>
        <dbReference type="EMBL" id="CAB4757483.1"/>
    </source>
</evidence>
<dbReference type="EMBL" id="CAEZYZ010000199">
    <property type="protein sequence ID" value="CAB4757483.1"/>
    <property type="molecule type" value="Genomic_DNA"/>
</dbReference>
<sequence>MDAALNPAGIRLVKEIDLKGGVHACHAGLTGDEPRVVRHLRAHHSHAAVQVQPVVELPGPEDERGGEGYIVIEGTGLVKVEHAVTEHLSPDSQALAISQRCEHGIRHRTDTELQGRPRFDERGDAVADLLLDIAEAAALMGRHRLIDLDEVIDLVLVDLRIAVGVGHLSIGLDDDEAAVHASRLDCRREDVHLGPQAHGVEPPGRGIEEHDIGAEVVAEEHRHQAEPAGHVDEPLTASHSRSDKRRLVGDALTVREATLGIEHVQPVLGNDLVECPEEHGRCGKVS</sequence>
<protein>
    <submittedName>
        <fullName evidence="2">Unannotated protein</fullName>
    </submittedName>
</protein>
<name>A0A6J6UFP5_9ZZZZ</name>
<proteinExistence type="predicted"/>
<gene>
    <name evidence="2" type="ORF">UFOPK2810_01156</name>
</gene>
<feature type="compositionally biased region" description="Basic and acidic residues" evidence="1">
    <location>
        <begin position="221"/>
        <end position="233"/>
    </location>
</feature>
<feature type="region of interest" description="Disordered" evidence="1">
    <location>
        <begin position="221"/>
        <end position="244"/>
    </location>
</feature>
<reference evidence="2" key="1">
    <citation type="submission" date="2020-05" db="EMBL/GenBank/DDBJ databases">
        <authorList>
            <person name="Chiriac C."/>
            <person name="Salcher M."/>
            <person name="Ghai R."/>
            <person name="Kavagutti S V."/>
        </authorList>
    </citation>
    <scope>NUCLEOTIDE SEQUENCE</scope>
</reference>
<dbReference type="AlphaFoldDB" id="A0A6J6UFP5"/>
<accession>A0A6J6UFP5</accession>
<organism evidence="2">
    <name type="scientific">freshwater metagenome</name>
    <dbReference type="NCBI Taxonomy" id="449393"/>
    <lineage>
        <taxon>unclassified sequences</taxon>
        <taxon>metagenomes</taxon>
        <taxon>ecological metagenomes</taxon>
    </lineage>
</organism>
<evidence type="ECO:0000256" key="1">
    <source>
        <dbReference type="SAM" id="MobiDB-lite"/>
    </source>
</evidence>